<dbReference type="AlphaFoldDB" id="A0AA43TUA0"/>
<feature type="compositionally biased region" description="Low complexity" evidence="1">
    <location>
        <begin position="544"/>
        <end position="566"/>
    </location>
</feature>
<feature type="compositionally biased region" description="Polar residues" evidence="1">
    <location>
        <begin position="55"/>
        <end position="74"/>
    </location>
</feature>
<proteinExistence type="predicted"/>
<feature type="region of interest" description="Disordered" evidence="1">
    <location>
        <begin position="401"/>
        <end position="437"/>
    </location>
</feature>
<keyword evidence="3" id="KW-1185">Reference proteome</keyword>
<feature type="compositionally biased region" description="Pro residues" evidence="1">
    <location>
        <begin position="226"/>
        <end position="235"/>
    </location>
</feature>
<reference evidence="2" key="1">
    <citation type="journal article" date="2023" name="Genome Biol. Evol.">
        <title>First Whole Genome Sequence and Flow Cytometry Genome Size Data for the Lichen-Forming Fungus Ramalina farinacea (Ascomycota).</title>
        <authorList>
            <person name="Llewellyn T."/>
            <person name="Mian S."/>
            <person name="Hill R."/>
            <person name="Leitch I.J."/>
            <person name="Gaya E."/>
        </authorList>
    </citation>
    <scope>NUCLEOTIDE SEQUENCE</scope>
    <source>
        <strain evidence="2">LIQ254RAFAR</strain>
    </source>
</reference>
<gene>
    <name evidence="2" type="ORF">OHK93_007648</name>
</gene>
<dbReference type="EMBL" id="JAPUFD010000007">
    <property type="protein sequence ID" value="MDI1488373.1"/>
    <property type="molecule type" value="Genomic_DNA"/>
</dbReference>
<feature type="compositionally biased region" description="Basic residues" evidence="1">
    <location>
        <begin position="132"/>
        <end position="142"/>
    </location>
</feature>
<name>A0AA43TUA0_9LECA</name>
<organism evidence="2 3">
    <name type="scientific">Ramalina farinacea</name>
    <dbReference type="NCBI Taxonomy" id="258253"/>
    <lineage>
        <taxon>Eukaryota</taxon>
        <taxon>Fungi</taxon>
        <taxon>Dikarya</taxon>
        <taxon>Ascomycota</taxon>
        <taxon>Pezizomycotina</taxon>
        <taxon>Lecanoromycetes</taxon>
        <taxon>OSLEUM clade</taxon>
        <taxon>Lecanoromycetidae</taxon>
        <taxon>Lecanorales</taxon>
        <taxon>Lecanorineae</taxon>
        <taxon>Ramalinaceae</taxon>
        <taxon>Ramalina</taxon>
    </lineage>
</organism>
<comment type="caution">
    <text evidence="2">The sequence shown here is derived from an EMBL/GenBank/DDBJ whole genome shotgun (WGS) entry which is preliminary data.</text>
</comment>
<feature type="compositionally biased region" description="Polar residues" evidence="1">
    <location>
        <begin position="589"/>
        <end position="598"/>
    </location>
</feature>
<accession>A0AA43TUA0</accession>
<feature type="region of interest" description="Disordered" evidence="1">
    <location>
        <begin position="532"/>
        <end position="639"/>
    </location>
</feature>
<sequence>MAESTTTTQTEPSPLTGPSSFGSGLDVEGLPTVHEAPHRKIGYDFHDPTVHHSAPLQSPSESRDASMTSSMNRSYNEKADVAEPPPVPFITSPSRESPHLRHTYGTASTRLRKDDRRRTMAAGYAEPEAGQRPKRGGLRNTIRRIFGRRSVRDRISMPAGPVYHHHNPEEFITSATDMNDVAPHKERAASVPTHQFLRSSGLSSHPPLHTHQSPPVSRGRDLPMALDPPVPSAPERPPRPRRASVPSIIFSKDDMQAVTDAMSGIGLQTSQDQQIDTRNIGFAVTNGSNPKRRSRSVGAFQENDHRMSPIQWRQHRTRSDEIKHLRQSADLSSKVMDLGASESDHPDAASDGAGLEPPNGEFNFGLQADSMQGQERIGLEERLITLEIKLMDFEYALSRIQAGSGGPSRRHSSFDMNGLRLDGSRHSSEAPPTPRDGSSILAQIIASQRRPATDSVALSRDRPTSVATTLKPTHKKNNSSGKSGPDLAPGIGPSGLTVEHYEMLVNSIHRERSARLALEDQVLRLQKQIESIHGSDRPQSHQRSISSNNNSFVNHSHTQSNSSHQSRVLGMIPSDGRRGGRYYAEPRPRSSSYSTNETDTTEDYHDANLTPSNITPVERGEYERNAFERMPGVKDGEAF</sequence>
<protein>
    <submittedName>
        <fullName evidence="2">Uncharacterized protein</fullName>
    </submittedName>
</protein>
<feature type="region of interest" description="Disordered" evidence="1">
    <location>
        <begin position="197"/>
        <end position="243"/>
    </location>
</feature>
<feature type="region of interest" description="Disordered" evidence="1">
    <location>
        <begin position="1"/>
        <end position="142"/>
    </location>
</feature>
<feature type="compositionally biased region" description="Basic and acidic residues" evidence="1">
    <location>
        <begin position="618"/>
        <end position="639"/>
    </location>
</feature>
<evidence type="ECO:0000313" key="3">
    <source>
        <dbReference type="Proteomes" id="UP001161017"/>
    </source>
</evidence>
<feature type="compositionally biased region" description="Low complexity" evidence="1">
    <location>
        <begin position="1"/>
        <end position="16"/>
    </location>
</feature>
<evidence type="ECO:0000313" key="2">
    <source>
        <dbReference type="EMBL" id="MDI1488373.1"/>
    </source>
</evidence>
<evidence type="ECO:0000256" key="1">
    <source>
        <dbReference type="SAM" id="MobiDB-lite"/>
    </source>
</evidence>
<feature type="region of interest" description="Disordered" evidence="1">
    <location>
        <begin position="451"/>
        <end position="494"/>
    </location>
</feature>
<feature type="region of interest" description="Disordered" evidence="1">
    <location>
        <begin position="337"/>
        <end position="363"/>
    </location>
</feature>
<feature type="compositionally biased region" description="Basic and acidic residues" evidence="1">
    <location>
        <begin position="35"/>
        <end position="50"/>
    </location>
</feature>
<dbReference type="Proteomes" id="UP001161017">
    <property type="component" value="Unassembled WGS sequence"/>
</dbReference>